<evidence type="ECO:0000256" key="2">
    <source>
        <dbReference type="SAM" id="Phobius"/>
    </source>
</evidence>
<protein>
    <submittedName>
        <fullName evidence="3">Uncharacterized protein</fullName>
    </submittedName>
</protein>
<feature type="transmembrane region" description="Helical" evidence="2">
    <location>
        <begin position="96"/>
        <end position="116"/>
    </location>
</feature>
<sequence length="228" mass="25012">MISGGAFGMPKMPSFGMPKTPSPPKPPKTSSSTKPTIVQIILLLLFSFFLGTLMFYLHNKQSNTAAIKNAIMVVCVMIAAIGITGFLHLDINIYDLLLASQINILCLFLFLSYLGVTSFGSWGSFLDIGTYVKDLFSIFTNPTKLYSKGYDIIVPTLFMLIPFMVLITNFIKMSGVNFMGAIAGAVLTTIISVAVVYFLWPDNLTKPPIDKTEQSSTSSIMSNIRTLF</sequence>
<evidence type="ECO:0000256" key="1">
    <source>
        <dbReference type="SAM" id="MobiDB-lite"/>
    </source>
</evidence>
<accession>A0A6C0IH89</accession>
<feature type="transmembrane region" description="Helical" evidence="2">
    <location>
        <begin position="37"/>
        <end position="58"/>
    </location>
</feature>
<keyword evidence="2" id="KW-0812">Transmembrane</keyword>
<proteinExistence type="predicted"/>
<reference evidence="3" key="1">
    <citation type="journal article" date="2020" name="Nature">
        <title>Giant virus diversity and host interactions through global metagenomics.</title>
        <authorList>
            <person name="Schulz F."/>
            <person name="Roux S."/>
            <person name="Paez-Espino D."/>
            <person name="Jungbluth S."/>
            <person name="Walsh D.A."/>
            <person name="Denef V.J."/>
            <person name="McMahon K.D."/>
            <person name="Konstantinidis K.T."/>
            <person name="Eloe-Fadrosh E.A."/>
            <person name="Kyrpides N.C."/>
            <person name="Woyke T."/>
        </authorList>
    </citation>
    <scope>NUCLEOTIDE SEQUENCE</scope>
    <source>
        <strain evidence="3">GVMAG-M-3300023184-77</strain>
    </source>
</reference>
<keyword evidence="2" id="KW-0472">Membrane</keyword>
<feature type="region of interest" description="Disordered" evidence="1">
    <location>
        <begin position="1"/>
        <end position="32"/>
    </location>
</feature>
<name>A0A6C0IH89_9ZZZZ</name>
<feature type="transmembrane region" description="Helical" evidence="2">
    <location>
        <begin position="152"/>
        <end position="171"/>
    </location>
</feature>
<organism evidence="3">
    <name type="scientific">viral metagenome</name>
    <dbReference type="NCBI Taxonomy" id="1070528"/>
    <lineage>
        <taxon>unclassified sequences</taxon>
        <taxon>metagenomes</taxon>
        <taxon>organismal metagenomes</taxon>
    </lineage>
</organism>
<dbReference type="EMBL" id="MN740165">
    <property type="protein sequence ID" value="QHT91277.1"/>
    <property type="molecule type" value="Genomic_DNA"/>
</dbReference>
<feature type="transmembrane region" description="Helical" evidence="2">
    <location>
        <begin position="70"/>
        <end position="89"/>
    </location>
</feature>
<keyword evidence="2" id="KW-1133">Transmembrane helix</keyword>
<feature type="transmembrane region" description="Helical" evidence="2">
    <location>
        <begin position="178"/>
        <end position="200"/>
    </location>
</feature>
<evidence type="ECO:0000313" key="3">
    <source>
        <dbReference type="EMBL" id="QHT91277.1"/>
    </source>
</evidence>
<dbReference type="AlphaFoldDB" id="A0A6C0IH89"/>